<dbReference type="EMBL" id="JAFCMP010000001">
    <property type="protein sequence ID" value="KAG5193126.1"/>
    <property type="molecule type" value="Genomic_DNA"/>
</dbReference>
<evidence type="ECO:0000256" key="2">
    <source>
        <dbReference type="SAM" id="SignalP"/>
    </source>
</evidence>
<gene>
    <name evidence="3" type="ORF">JKP88DRAFT_346452</name>
</gene>
<sequence>MSMRTLALICTACSLTWLPCRGDVVVSPDADLSFRGSRKHLQQQQLAEAIARSHPAEAAAEAHESYGHHQQQQQGAEQPECLLVGATYAQADMLDKCGEAELAFKNAFDGTLSADRSLLCYPLDQTTLLGGYLECEQWL</sequence>
<name>A0A835ZHW8_9STRA</name>
<keyword evidence="4" id="KW-1185">Reference proteome</keyword>
<dbReference type="Proteomes" id="UP000664859">
    <property type="component" value="Unassembled WGS sequence"/>
</dbReference>
<feature type="non-terminal residue" evidence="3">
    <location>
        <position position="139"/>
    </location>
</feature>
<evidence type="ECO:0000256" key="1">
    <source>
        <dbReference type="SAM" id="MobiDB-lite"/>
    </source>
</evidence>
<accession>A0A835ZHW8</accession>
<feature type="chain" id="PRO_5032536819" evidence="2">
    <location>
        <begin position="23"/>
        <end position="139"/>
    </location>
</feature>
<feature type="signal peptide" evidence="2">
    <location>
        <begin position="1"/>
        <end position="22"/>
    </location>
</feature>
<dbReference type="AlphaFoldDB" id="A0A835ZHW8"/>
<comment type="caution">
    <text evidence="3">The sequence shown here is derived from an EMBL/GenBank/DDBJ whole genome shotgun (WGS) entry which is preliminary data.</text>
</comment>
<keyword evidence="2" id="KW-0732">Signal</keyword>
<proteinExistence type="predicted"/>
<reference evidence="3" key="1">
    <citation type="submission" date="2021-02" db="EMBL/GenBank/DDBJ databases">
        <title>First Annotated Genome of the Yellow-green Alga Tribonema minus.</title>
        <authorList>
            <person name="Mahan K.M."/>
        </authorList>
    </citation>
    <scope>NUCLEOTIDE SEQUENCE</scope>
    <source>
        <strain evidence="3">UTEX B ZZ1240</strain>
    </source>
</reference>
<evidence type="ECO:0000313" key="3">
    <source>
        <dbReference type="EMBL" id="KAG5193126.1"/>
    </source>
</evidence>
<organism evidence="3 4">
    <name type="scientific">Tribonema minus</name>
    <dbReference type="NCBI Taxonomy" id="303371"/>
    <lineage>
        <taxon>Eukaryota</taxon>
        <taxon>Sar</taxon>
        <taxon>Stramenopiles</taxon>
        <taxon>Ochrophyta</taxon>
        <taxon>PX clade</taxon>
        <taxon>Xanthophyceae</taxon>
        <taxon>Tribonematales</taxon>
        <taxon>Tribonemataceae</taxon>
        <taxon>Tribonema</taxon>
    </lineage>
</organism>
<evidence type="ECO:0000313" key="4">
    <source>
        <dbReference type="Proteomes" id="UP000664859"/>
    </source>
</evidence>
<feature type="region of interest" description="Disordered" evidence="1">
    <location>
        <begin position="52"/>
        <end position="71"/>
    </location>
</feature>
<protein>
    <submittedName>
        <fullName evidence="3">Uncharacterized protein</fullName>
    </submittedName>
</protein>